<evidence type="ECO:0000313" key="2">
    <source>
        <dbReference type="EMBL" id="PSB33261.1"/>
    </source>
</evidence>
<feature type="region of interest" description="Disordered" evidence="1">
    <location>
        <begin position="53"/>
        <end position="87"/>
    </location>
</feature>
<dbReference type="EMBL" id="PVWK01000019">
    <property type="protein sequence ID" value="PSB33261.1"/>
    <property type="molecule type" value="Genomic_DNA"/>
</dbReference>
<reference evidence="2 3" key="2">
    <citation type="submission" date="2018-03" db="EMBL/GenBank/DDBJ databases">
        <title>The ancient ancestry and fast evolution of plastids.</title>
        <authorList>
            <person name="Moore K.R."/>
            <person name="Magnabosco C."/>
            <person name="Momper L."/>
            <person name="Gold D.A."/>
            <person name="Bosak T."/>
            <person name="Fournier G.P."/>
        </authorList>
    </citation>
    <scope>NUCLEOTIDE SEQUENCE [LARGE SCALE GENOMIC DNA]</scope>
    <source>
        <strain evidence="2 3">ULC18</strain>
    </source>
</reference>
<protein>
    <submittedName>
        <fullName evidence="2">Uncharacterized protein</fullName>
    </submittedName>
</protein>
<evidence type="ECO:0000256" key="1">
    <source>
        <dbReference type="SAM" id="MobiDB-lite"/>
    </source>
</evidence>
<reference evidence="3" key="1">
    <citation type="submission" date="2018-02" db="EMBL/GenBank/DDBJ databases">
        <authorList>
            <person name="Moore K."/>
            <person name="Momper L."/>
        </authorList>
    </citation>
    <scope>NUCLEOTIDE SEQUENCE [LARGE SCALE GENOMIC DNA]</scope>
    <source>
        <strain evidence="3">ULC18</strain>
    </source>
</reference>
<sequence>MGTARPAPKVERLRLQAEAFPLRLQRRQAHPFGAGTARIARWQRGRKVIEIGFPGQARDQSAPLATAGPPNFGMAKAASPDAHPRAL</sequence>
<accession>A0A2T1EKP0</accession>
<keyword evidence="3" id="KW-1185">Reference proteome</keyword>
<name>A0A2T1EKP0_9CYAN</name>
<gene>
    <name evidence="2" type="ORF">C7B82_04575</name>
</gene>
<feature type="non-terminal residue" evidence="2">
    <location>
        <position position="87"/>
    </location>
</feature>
<evidence type="ECO:0000313" key="3">
    <source>
        <dbReference type="Proteomes" id="UP000239576"/>
    </source>
</evidence>
<dbReference type="AlphaFoldDB" id="A0A2T1EKP0"/>
<dbReference type="Proteomes" id="UP000239576">
    <property type="component" value="Unassembled WGS sequence"/>
</dbReference>
<proteinExistence type="predicted"/>
<comment type="caution">
    <text evidence="2">The sequence shown here is derived from an EMBL/GenBank/DDBJ whole genome shotgun (WGS) entry which is preliminary data.</text>
</comment>
<organism evidence="2 3">
    <name type="scientific">Stenomitos frigidus ULC18</name>
    <dbReference type="NCBI Taxonomy" id="2107698"/>
    <lineage>
        <taxon>Bacteria</taxon>
        <taxon>Bacillati</taxon>
        <taxon>Cyanobacteriota</taxon>
        <taxon>Cyanophyceae</taxon>
        <taxon>Leptolyngbyales</taxon>
        <taxon>Leptolyngbyaceae</taxon>
        <taxon>Stenomitos</taxon>
    </lineage>
</organism>